<dbReference type="EMBL" id="MQWA01000001">
    <property type="protein sequence ID" value="PQJ27855.1"/>
    <property type="molecule type" value="Genomic_DNA"/>
</dbReference>
<reference evidence="2 3" key="1">
    <citation type="submission" date="2016-12" db="EMBL/GenBank/DDBJ databases">
        <title>Study of bacterial adaptation to deep sea.</title>
        <authorList>
            <person name="Song J."/>
            <person name="Yoshizawa S."/>
            <person name="Kogure K."/>
        </authorList>
    </citation>
    <scope>NUCLEOTIDE SEQUENCE [LARGE SCALE GENOMIC DNA]</scope>
    <source>
        <strain evidence="2 3">SAORIC-165</strain>
    </source>
</reference>
<keyword evidence="3" id="KW-1185">Reference proteome</keyword>
<keyword evidence="1" id="KW-0812">Transmembrane</keyword>
<dbReference type="OrthoDB" id="9990755at2"/>
<keyword evidence="1" id="KW-1133">Transmembrane helix</keyword>
<dbReference type="RefSeq" id="WP_105042348.1">
    <property type="nucleotide sequence ID" value="NZ_MQWA01000001.1"/>
</dbReference>
<protein>
    <submittedName>
        <fullName evidence="2">Uncharacterized protein</fullName>
    </submittedName>
</protein>
<feature type="transmembrane region" description="Helical" evidence="1">
    <location>
        <begin position="6"/>
        <end position="27"/>
    </location>
</feature>
<proteinExistence type="predicted"/>
<evidence type="ECO:0000313" key="2">
    <source>
        <dbReference type="EMBL" id="PQJ27855.1"/>
    </source>
</evidence>
<evidence type="ECO:0000313" key="3">
    <source>
        <dbReference type="Proteomes" id="UP000239907"/>
    </source>
</evidence>
<comment type="caution">
    <text evidence="2">The sequence shown here is derived from an EMBL/GenBank/DDBJ whole genome shotgun (WGS) entry which is preliminary data.</text>
</comment>
<feature type="transmembrane region" description="Helical" evidence="1">
    <location>
        <begin position="39"/>
        <end position="65"/>
    </location>
</feature>
<name>A0A2S7TYM0_9BACT</name>
<organism evidence="2 3">
    <name type="scientific">Rubritalea profundi</name>
    <dbReference type="NCBI Taxonomy" id="1658618"/>
    <lineage>
        <taxon>Bacteria</taxon>
        <taxon>Pseudomonadati</taxon>
        <taxon>Verrucomicrobiota</taxon>
        <taxon>Verrucomicrobiia</taxon>
        <taxon>Verrucomicrobiales</taxon>
        <taxon>Rubritaleaceae</taxon>
        <taxon>Rubritalea</taxon>
    </lineage>
</organism>
<evidence type="ECO:0000256" key="1">
    <source>
        <dbReference type="SAM" id="Phobius"/>
    </source>
</evidence>
<sequence>MGHAYLYFLGLLLVGLVAASKFASLATSKGYQGGKAKRYPLLLMIAAMGAAVVLLLGAIVIGIAMPHWQGAVSSVFLVGNWFIIALNLLVLKLAYKNMKVAPDCSGGSSER</sequence>
<feature type="transmembrane region" description="Helical" evidence="1">
    <location>
        <begin position="71"/>
        <end position="91"/>
    </location>
</feature>
<keyword evidence="1" id="KW-0472">Membrane</keyword>
<dbReference type="Proteomes" id="UP000239907">
    <property type="component" value="Unassembled WGS sequence"/>
</dbReference>
<gene>
    <name evidence="2" type="ORF">BSZ32_04635</name>
</gene>
<accession>A0A2S7TYM0</accession>
<dbReference type="AlphaFoldDB" id="A0A2S7TYM0"/>